<evidence type="ECO:0000256" key="1">
    <source>
        <dbReference type="ARBA" id="ARBA00004167"/>
    </source>
</evidence>
<protein>
    <recommendedName>
        <fullName evidence="2">E2 ubiquitin-conjugating enzyme</fullName>
        <ecNumber evidence="2">2.3.2.23</ecNumber>
    </recommendedName>
</protein>
<evidence type="ECO:0000313" key="14">
    <source>
        <dbReference type="Proteomes" id="UP000188354"/>
    </source>
</evidence>
<dbReference type="Pfam" id="PF00179">
    <property type="entry name" value="UQ_con"/>
    <property type="match status" value="1"/>
</dbReference>
<dbReference type="PANTHER" id="PTHR34199">
    <property type="entry name" value="NUMOD3 MOTIF FAMILY PROTEIN, EXPRESSED"/>
    <property type="match status" value="1"/>
</dbReference>
<feature type="region of interest" description="Disordered" evidence="11">
    <location>
        <begin position="296"/>
        <end position="316"/>
    </location>
</feature>
<evidence type="ECO:0000256" key="4">
    <source>
        <dbReference type="ARBA" id="ARBA00022692"/>
    </source>
</evidence>
<evidence type="ECO:0000256" key="11">
    <source>
        <dbReference type="SAM" id="MobiDB-lite"/>
    </source>
</evidence>
<evidence type="ECO:0000256" key="10">
    <source>
        <dbReference type="ARBA" id="ARBA00056190"/>
    </source>
</evidence>
<keyword evidence="9" id="KW-0472">Membrane</keyword>
<dbReference type="InterPro" id="IPR003611">
    <property type="entry name" value="NUMOD3"/>
</dbReference>
<keyword evidence="8" id="KW-1133">Transmembrane helix</keyword>
<evidence type="ECO:0000256" key="8">
    <source>
        <dbReference type="ARBA" id="ARBA00022989"/>
    </source>
</evidence>
<dbReference type="FunFam" id="3.10.110.10:FF:000059">
    <property type="entry name" value="Ubiquitin-conjugating enzyme E2 34"/>
    <property type="match status" value="1"/>
</dbReference>
<dbReference type="STRING" id="3871.A0A1J7HDN4"/>
<dbReference type="GO" id="GO:0061631">
    <property type="term" value="F:ubiquitin conjugating enzyme activity"/>
    <property type="evidence" value="ECO:0007669"/>
    <property type="project" value="UniProtKB-EC"/>
</dbReference>
<evidence type="ECO:0000256" key="7">
    <source>
        <dbReference type="ARBA" id="ARBA00022840"/>
    </source>
</evidence>
<dbReference type="GO" id="GO:0042631">
    <property type="term" value="P:cellular response to water deprivation"/>
    <property type="evidence" value="ECO:0007669"/>
    <property type="project" value="UniProtKB-ARBA"/>
</dbReference>
<proteinExistence type="predicted"/>
<evidence type="ECO:0000256" key="5">
    <source>
        <dbReference type="ARBA" id="ARBA00022741"/>
    </source>
</evidence>
<dbReference type="EMBL" id="CM007369">
    <property type="protein sequence ID" value="OIW04554.1"/>
    <property type="molecule type" value="Genomic_DNA"/>
</dbReference>
<feature type="domain" description="UBC core" evidence="12">
    <location>
        <begin position="1"/>
        <end position="157"/>
    </location>
</feature>
<sequence>MSTRHRLILTLTLQEPVSHVVARPSPNDILEWHYVLEGSEGTPFAGGYYYGKIKFPPEYPYKPPGISMTTPNGRFMTQKKICLSMSDFHPESWNPMWSVSSILTGLLSFMMDNSPTTGSVNTTTAEKQRLAKSSLSFNCKNATFRKMFPEYVERYNQQQLSEQVASERESSEASNDKASKPLLEKNADSTREDTEKIDGLKEVQTPYHGKLSSVSFAFCNEHSAACAWKSLGRFRPLIKAIATILEPNNLVAMEDKCLGSKDLDLGLSPNPREVLLESSVEESEEPDEKERLRRMKISKANKGQAAWNKGRKHSPETLRKIKERTRLAMQNPKIKMKLANIRHPQTIETRLKIAAGVKMRCKRRRERKVVQETCCFKWQNLIAETSRRGYAGQEELQWNSFEILNEQLELEWLASVKECKTMPREPGSNRAPKTLEHRRKIAAAISAKWADPEYVNKVYSAKGKHHDTERAERKPRRRPIDGAQSIRKNPIVKMNANLNVKSDTKFLNYVRLKKSMSSPSFKDPLVSSKLEMLKTIRVQRSAADTELTKTIQQARLLIAEAEKAAQALEFATTKSHIAQTSLIETRQLIAEAIQSLESIDAQGIVVSNIPSSSSSEVKKENDADFEALNQSHKDPVNGHETLSSSDYKFYKDLGKVSLQKFVDGDSEQLHPTSINGFVSIPVGFNCKIEQSSSSNQQCQTEHEHSSKYKIHTSSTVLGIQSIKDEKQPISPTVTKKWVCGRLVEVVKQ</sequence>
<dbReference type="SMART" id="SM00212">
    <property type="entry name" value="UBCc"/>
    <property type="match status" value="1"/>
</dbReference>
<dbReference type="Proteomes" id="UP000188354">
    <property type="component" value="Chromosome LG09"/>
</dbReference>
<dbReference type="GO" id="GO:0003677">
    <property type="term" value="F:DNA binding"/>
    <property type="evidence" value="ECO:0007669"/>
    <property type="project" value="InterPro"/>
</dbReference>
<comment type="function">
    <text evidence="10">Accepts the ubiquitin from the E1 complex and catalyzes its covalent attachment to other proteins.</text>
</comment>
<evidence type="ECO:0000313" key="13">
    <source>
        <dbReference type="EMBL" id="OIW04554.1"/>
    </source>
</evidence>
<name>A0A1J7HDN4_LUPAN</name>
<dbReference type="PANTHER" id="PTHR34199:SF2">
    <property type="entry name" value="NUMOD3 MOTIF FAMILY PROTEIN, EXPRESSED"/>
    <property type="match status" value="1"/>
</dbReference>
<dbReference type="Gramene" id="OIW04554">
    <property type="protein sequence ID" value="OIW04554"/>
    <property type="gene ID" value="TanjilG_13936"/>
</dbReference>
<evidence type="ECO:0000256" key="9">
    <source>
        <dbReference type="ARBA" id="ARBA00023136"/>
    </source>
</evidence>
<evidence type="ECO:0000256" key="3">
    <source>
        <dbReference type="ARBA" id="ARBA00022679"/>
    </source>
</evidence>
<comment type="subcellular location">
    <subcellularLocation>
        <location evidence="1">Membrane</location>
        <topology evidence="1">Single-pass membrane protein</topology>
    </subcellularLocation>
</comment>
<dbReference type="PROSITE" id="PS50127">
    <property type="entry name" value="UBC_2"/>
    <property type="match status" value="1"/>
</dbReference>
<accession>A0A1J7HDN4</accession>
<keyword evidence="7" id="KW-0067">ATP-binding</keyword>
<dbReference type="GO" id="GO:0005524">
    <property type="term" value="F:ATP binding"/>
    <property type="evidence" value="ECO:0007669"/>
    <property type="project" value="UniProtKB-KW"/>
</dbReference>
<dbReference type="Pfam" id="PF07460">
    <property type="entry name" value="NUMOD3"/>
    <property type="match status" value="1"/>
</dbReference>
<feature type="region of interest" description="Disordered" evidence="11">
    <location>
        <begin position="462"/>
        <end position="487"/>
    </location>
</feature>
<keyword evidence="5" id="KW-0547">Nucleotide-binding</keyword>
<dbReference type="EC" id="2.3.2.23" evidence="2"/>
<keyword evidence="3" id="KW-0808">Transferase</keyword>
<dbReference type="AlphaFoldDB" id="A0A1J7HDN4"/>
<evidence type="ECO:0000256" key="6">
    <source>
        <dbReference type="ARBA" id="ARBA00022786"/>
    </source>
</evidence>
<keyword evidence="4" id="KW-0812">Transmembrane</keyword>
<evidence type="ECO:0000259" key="12">
    <source>
        <dbReference type="PROSITE" id="PS50127"/>
    </source>
</evidence>
<feature type="compositionally biased region" description="Basic and acidic residues" evidence="11">
    <location>
        <begin position="165"/>
        <end position="195"/>
    </location>
</feature>
<dbReference type="GO" id="GO:0016020">
    <property type="term" value="C:membrane"/>
    <property type="evidence" value="ECO:0007669"/>
    <property type="project" value="UniProtKB-SubCell"/>
</dbReference>
<evidence type="ECO:0000256" key="2">
    <source>
        <dbReference type="ARBA" id="ARBA00012486"/>
    </source>
</evidence>
<keyword evidence="6" id="KW-0833">Ubl conjugation pathway</keyword>
<dbReference type="GO" id="GO:1902457">
    <property type="term" value="P:negative regulation of stomatal opening"/>
    <property type="evidence" value="ECO:0007669"/>
    <property type="project" value="UniProtKB-ARBA"/>
</dbReference>
<dbReference type="Gene3D" id="3.10.110.10">
    <property type="entry name" value="Ubiquitin Conjugating Enzyme"/>
    <property type="match status" value="1"/>
</dbReference>
<dbReference type="SUPFAM" id="SSF54495">
    <property type="entry name" value="UBC-like"/>
    <property type="match status" value="1"/>
</dbReference>
<feature type="region of interest" description="Disordered" evidence="11">
    <location>
        <begin position="162"/>
        <end position="195"/>
    </location>
</feature>
<organism evidence="13 14">
    <name type="scientific">Lupinus angustifolius</name>
    <name type="common">Narrow-leaved blue lupine</name>
    <dbReference type="NCBI Taxonomy" id="3871"/>
    <lineage>
        <taxon>Eukaryota</taxon>
        <taxon>Viridiplantae</taxon>
        <taxon>Streptophyta</taxon>
        <taxon>Embryophyta</taxon>
        <taxon>Tracheophyta</taxon>
        <taxon>Spermatophyta</taxon>
        <taxon>Magnoliopsida</taxon>
        <taxon>eudicotyledons</taxon>
        <taxon>Gunneridae</taxon>
        <taxon>Pentapetalae</taxon>
        <taxon>rosids</taxon>
        <taxon>fabids</taxon>
        <taxon>Fabales</taxon>
        <taxon>Fabaceae</taxon>
        <taxon>Papilionoideae</taxon>
        <taxon>50 kb inversion clade</taxon>
        <taxon>genistoids sensu lato</taxon>
        <taxon>core genistoids</taxon>
        <taxon>Genisteae</taxon>
        <taxon>Lupinus</taxon>
    </lineage>
</organism>
<dbReference type="OMA" id="HEHSSKY"/>
<gene>
    <name evidence="13" type="ORF">TanjilG_13936</name>
</gene>
<dbReference type="InterPro" id="IPR016135">
    <property type="entry name" value="UBQ-conjugating_enzyme/RWD"/>
</dbReference>
<dbReference type="InterPro" id="IPR000608">
    <property type="entry name" value="UBC"/>
</dbReference>
<dbReference type="CDD" id="cd23799">
    <property type="entry name" value="UBCc_UBE2J"/>
    <property type="match status" value="1"/>
</dbReference>
<reference evidence="13 14" key="1">
    <citation type="journal article" date="2017" name="Plant Biotechnol. J.">
        <title>A comprehensive draft genome sequence for lupin (Lupinus angustifolius), an emerging health food: insights into plant-microbe interactions and legume evolution.</title>
        <authorList>
            <person name="Hane J.K."/>
            <person name="Ming Y."/>
            <person name="Kamphuis L.G."/>
            <person name="Nelson M.N."/>
            <person name="Garg G."/>
            <person name="Atkins C.A."/>
            <person name="Bayer P.E."/>
            <person name="Bravo A."/>
            <person name="Bringans S."/>
            <person name="Cannon S."/>
            <person name="Edwards D."/>
            <person name="Foley R."/>
            <person name="Gao L.L."/>
            <person name="Harrison M.J."/>
            <person name="Huang W."/>
            <person name="Hurgobin B."/>
            <person name="Li S."/>
            <person name="Liu C.W."/>
            <person name="McGrath A."/>
            <person name="Morahan G."/>
            <person name="Murray J."/>
            <person name="Weller J."/>
            <person name="Jian J."/>
            <person name="Singh K.B."/>
        </authorList>
    </citation>
    <scope>NUCLEOTIDE SEQUENCE [LARGE SCALE GENOMIC DNA]</scope>
    <source>
        <strain evidence="14">cv. Tanjil</strain>
        <tissue evidence="13">Whole plant</tissue>
    </source>
</reference>
<keyword evidence="14" id="KW-1185">Reference proteome</keyword>